<evidence type="ECO:0000313" key="4">
    <source>
        <dbReference type="Proteomes" id="UP000185678"/>
    </source>
</evidence>
<feature type="signal peptide" evidence="1">
    <location>
        <begin position="1"/>
        <end position="30"/>
    </location>
</feature>
<sequence length="152" mass="15865">MTPPPVSRRTLLAAALACPLPLLWSRLARATPSQAQALIAGLQQGATLLSSSLIRLEAPELAENGNTVPFGITVDSPMTADDHLQRLHIISEVNPLPEIATIHVTPALGVAQVRTRIRLAATQTVLVVAVFSGQRVAVAGREVKVTIGGCGG</sequence>
<dbReference type="Pfam" id="PF13501">
    <property type="entry name" value="SoxY"/>
    <property type="match status" value="1"/>
</dbReference>
<dbReference type="InterPro" id="IPR016568">
    <property type="entry name" value="Sulphur_oxidation_SoxY"/>
</dbReference>
<dbReference type="OrthoDB" id="9804570at2"/>
<dbReference type="STRING" id="80876.SAMN05421779_104199"/>
<dbReference type="InterPro" id="IPR032711">
    <property type="entry name" value="SoxY"/>
</dbReference>
<protein>
    <submittedName>
        <fullName evidence="3">Sulfur-oxidizing protein SoxY</fullName>
    </submittedName>
</protein>
<proteinExistence type="predicted"/>
<keyword evidence="1" id="KW-0732">Signal</keyword>
<dbReference type="RefSeq" id="WP_076400643.1">
    <property type="nucleotide sequence ID" value="NZ_FTOA01000004.1"/>
</dbReference>
<evidence type="ECO:0000256" key="1">
    <source>
        <dbReference type="SAM" id="SignalP"/>
    </source>
</evidence>
<dbReference type="AlphaFoldDB" id="A0A1N7MKW9"/>
<gene>
    <name evidence="3" type="ORF">SAMN05421779_104199</name>
</gene>
<evidence type="ECO:0000313" key="3">
    <source>
        <dbReference type="EMBL" id="SIS86796.1"/>
    </source>
</evidence>
<dbReference type="EMBL" id="FTOA01000004">
    <property type="protein sequence ID" value="SIS86796.1"/>
    <property type="molecule type" value="Genomic_DNA"/>
</dbReference>
<name>A0A1N7MKW9_9PROT</name>
<dbReference type="PROSITE" id="PS51318">
    <property type="entry name" value="TAT"/>
    <property type="match status" value="1"/>
</dbReference>
<evidence type="ECO:0000259" key="2">
    <source>
        <dbReference type="Pfam" id="PF13501"/>
    </source>
</evidence>
<feature type="domain" description="Ig-like SoxY" evidence="2">
    <location>
        <begin position="47"/>
        <end position="150"/>
    </location>
</feature>
<dbReference type="PIRSF" id="PIRSF010312">
    <property type="entry name" value="Sulphur_oxidation_SoxY"/>
    <property type="match status" value="1"/>
</dbReference>
<dbReference type="Gene3D" id="2.60.40.2470">
    <property type="entry name" value="SoxY domain"/>
    <property type="match status" value="1"/>
</dbReference>
<dbReference type="InterPro" id="IPR006311">
    <property type="entry name" value="TAT_signal"/>
</dbReference>
<organism evidence="3 4">
    <name type="scientific">Insolitispirillum peregrinum</name>
    <dbReference type="NCBI Taxonomy" id="80876"/>
    <lineage>
        <taxon>Bacteria</taxon>
        <taxon>Pseudomonadati</taxon>
        <taxon>Pseudomonadota</taxon>
        <taxon>Alphaproteobacteria</taxon>
        <taxon>Rhodospirillales</taxon>
        <taxon>Novispirillaceae</taxon>
        <taxon>Insolitispirillum</taxon>
    </lineage>
</organism>
<accession>A0A1N7MKW9</accession>
<dbReference type="InterPro" id="IPR038162">
    <property type="entry name" value="SoxY_sf"/>
</dbReference>
<reference evidence="3 4" key="1">
    <citation type="submission" date="2017-01" db="EMBL/GenBank/DDBJ databases">
        <authorList>
            <person name="Mah S.A."/>
            <person name="Swanson W.J."/>
            <person name="Moy G.W."/>
            <person name="Vacquier V.D."/>
        </authorList>
    </citation>
    <scope>NUCLEOTIDE SEQUENCE [LARGE SCALE GENOMIC DNA]</scope>
    <source>
        <strain evidence="3 4">DSM 11589</strain>
    </source>
</reference>
<feature type="chain" id="PRO_5009943508" evidence="1">
    <location>
        <begin position="31"/>
        <end position="152"/>
    </location>
</feature>
<keyword evidence="4" id="KW-1185">Reference proteome</keyword>
<dbReference type="Proteomes" id="UP000185678">
    <property type="component" value="Unassembled WGS sequence"/>
</dbReference>